<keyword evidence="5 8" id="KW-0378">Hydrolase</keyword>
<proteinExistence type="inferred from homology"/>
<organism evidence="10 11">
    <name type="scientific">Zasmidium cellare</name>
    <name type="common">Wine cellar mold</name>
    <name type="synonym">Racodium cellare</name>
    <dbReference type="NCBI Taxonomy" id="395010"/>
    <lineage>
        <taxon>Eukaryota</taxon>
        <taxon>Fungi</taxon>
        <taxon>Dikarya</taxon>
        <taxon>Ascomycota</taxon>
        <taxon>Pezizomycotina</taxon>
        <taxon>Dothideomycetes</taxon>
        <taxon>Dothideomycetidae</taxon>
        <taxon>Mycosphaerellales</taxon>
        <taxon>Mycosphaerellaceae</taxon>
        <taxon>Zasmidium</taxon>
    </lineage>
</organism>
<keyword evidence="11" id="KW-1185">Reference proteome</keyword>
<evidence type="ECO:0000256" key="1">
    <source>
        <dbReference type="ARBA" id="ARBA00006249"/>
    </source>
</evidence>
<keyword evidence="7" id="KW-1015">Disulfide bond</keyword>
<dbReference type="EMBL" id="JAXOVC010000001">
    <property type="protein sequence ID" value="KAK4506646.1"/>
    <property type="molecule type" value="Genomic_DNA"/>
</dbReference>
<evidence type="ECO:0000313" key="11">
    <source>
        <dbReference type="Proteomes" id="UP001305779"/>
    </source>
</evidence>
<evidence type="ECO:0000256" key="8">
    <source>
        <dbReference type="RuleBase" id="RU361238"/>
    </source>
</evidence>
<feature type="signal peptide" evidence="9">
    <location>
        <begin position="1"/>
        <end position="15"/>
    </location>
</feature>
<dbReference type="InterPro" id="IPR029058">
    <property type="entry name" value="AB_hydrolase_fold"/>
</dbReference>
<keyword evidence="4 9" id="KW-0732">Signal</keyword>
<dbReference type="EC" id="3.1.1.-" evidence="8"/>
<feature type="chain" id="PRO_5045357420" description="Carboxylic ester hydrolase" evidence="9">
    <location>
        <begin position="16"/>
        <end position="549"/>
    </location>
</feature>
<evidence type="ECO:0000256" key="6">
    <source>
        <dbReference type="ARBA" id="ARBA00022837"/>
    </source>
</evidence>
<evidence type="ECO:0000313" key="10">
    <source>
        <dbReference type="EMBL" id="KAK4506646.1"/>
    </source>
</evidence>
<dbReference type="InterPro" id="IPR011118">
    <property type="entry name" value="Tannase/feruloyl_esterase"/>
</dbReference>
<comment type="caution">
    <text evidence="10">The sequence shown here is derived from an EMBL/GenBank/DDBJ whole genome shotgun (WGS) entry which is preliminary data.</text>
</comment>
<name>A0ABR0EZW6_ZASCE</name>
<comment type="similarity">
    <text evidence="1 8">Belongs to the tannase family.</text>
</comment>
<gene>
    <name evidence="10" type="ORF">PRZ48_000378</name>
</gene>
<evidence type="ECO:0000256" key="4">
    <source>
        <dbReference type="ARBA" id="ARBA00022729"/>
    </source>
</evidence>
<dbReference type="Pfam" id="PF07519">
    <property type="entry name" value="Tannase"/>
    <property type="match status" value="2"/>
</dbReference>
<evidence type="ECO:0000256" key="7">
    <source>
        <dbReference type="ARBA" id="ARBA00023157"/>
    </source>
</evidence>
<keyword evidence="2" id="KW-0719">Serine esterase</keyword>
<evidence type="ECO:0000256" key="3">
    <source>
        <dbReference type="ARBA" id="ARBA00022723"/>
    </source>
</evidence>
<dbReference type="SUPFAM" id="SSF53474">
    <property type="entry name" value="alpha/beta-Hydrolases"/>
    <property type="match status" value="1"/>
</dbReference>
<sequence>MKSITLLSLLPLVTAFNCTTPLFQSLLPPTATALLATPIPANATFTVPTSNIAYPTSPALQRSVCAVQINVTSSPTSAYSFGLFLPDDWNERFLAVGNGGFAGGVNWLDMAAGVGYGFATMSTDTGHNSNNSDGRWALNKEALTDWGYRAMHGSIVLAKEVVQGYYGSQSKYSYYSGCSTGGRQGLKEVEMFPEDFDGVLAGAPAWWTSHLQTWTVKVALYNLPTTSAHHIPPTLFPIVGAEVLRQCDAQDGLIDTIVSDPRGCEFIPEELLCKSAVANQTEAGCLTEPQIETLYKIFNDYVETNQTFVFPRLEPGSEAQWEVLLGAEQPNGLGIDYVRYFLLNQPDWNFYDFDYGIVQEADRVQPGNASAIDFDISPFHARGGKLLHYHGFADGLIPTGSSEYFYRQVMRALLPQGLELDSWYRFFLVPGMQHCQGTPSNVNAPWYFAGGNQAGDLGLRPGSVSGVPGFRDADHDALLALMRWTEEGQAPEYIIATKWHNDTLQDKVLRQRPLCPHPQRAQYTGYGDPNDAASWKCSAKGGLSAQLVG</sequence>
<protein>
    <recommendedName>
        <fullName evidence="8">Carboxylic ester hydrolase</fullName>
        <ecNumber evidence="8">3.1.1.-</ecNumber>
    </recommendedName>
</protein>
<evidence type="ECO:0000256" key="2">
    <source>
        <dbReference type="ARBA" id="ARBA00022487"/>
    </source>
</evidence>
<dbReference type="Proteomes" id="UP001305779">
    <property type="component" value="Unassembled WGS sequence"/>
</dbReference>
<dbReference type="PANTHER" id="PTHR33938:SF2">
    <property type="entry name" value="CARBOXYLIC ESTER HYDROLASE"/>
    <property type="match status" value="1"/>
</dbReference>
<dbReference type="PANTHER" id="PTHR33938">
    <property type="entry name" value="FERULOYL ESTERASE B-RELATED"/>
    <property type="match status" value="1"/>
</dbReference>
<keyword evidence="3" id="KW-0479">Metal-binding</keyword>
<reference evidence="10 11" key="1">
    <citation type="journal article" date="2023" name="G3 (Bethesda)">
        <title>A chromosome-level genome assembly of Zasmidium syzygii isolated from banana leaves.</title>
        <authorList>
            <person name="van Westerhoven A.C."/>
            <person name="Mehrabi R."/>
            <person name="Talebi R."/>
            <person name="Steentjes M.B.F."/>
            <person name="Corcolon B."/>
            <person name="Chong P.A."/>
            <person name="Kema G.H.J."/>
            <person name="Seidl M.F."/>
        </authorList>
    </citation>
    <scope>NUCLEOTIDE SEQUENCE [LARGE SCALE GENOMIC DNA]</scope>
    <source>
        <strain evidence="10 11">P124</strain>
    </source>
</reference>
<evidence type="ECO:0000256" key="9">
    <source>
        <dbReference type="SAM" id="SignalP"/>
    </source>
</evidence>
<accession>A0ABR0EZW6</accession>
<evidence type="ECO:0000256" key="5">
    <source>
        <dbReference type="ARBA" id="ARBA00022801"/>
    </source>
</evidence>
<keyword evidence="6" id="KW-0106">Calcium</keyword>